<evidence type="ECO:0000256" key="1">
    <source>
        <dbReference type="SAM" id="MobiDB-lite"/>
    </source>
</evidence>
<feature type="compositionally biased region" description="Basic and acidic residues" evidence="1">
    <location>
        <begin position="18"/>
        <end position="46"/>
    </location>
</feature>
<comment type="caution">
    <text evidence="2">The sequence shown here is derived from an EMBL/GenBank/DDBJ whole genome shotgun (WGS) entry which is preliminary data.</text>
</comment>
<feature type="region of interest" description="Disordered" evidence="1">
    <location>
        <begin position="14"/>
        <end position="46"/>
    </location>
</feature>
<name>A0A139H3K5_9PEZI</name>
<feature type="region of interest" description="Disordered" evidence="1">
    <location>
        <begin position="212"/>
        <end position="293"/>
    </location>
</feature>
<accession>A0A139H3K5</accession>
<feature type="compositionally biased region" description="Low complexity" evidence="1">
    <location>
        <begin position="250"/>
        <end position="266"/>
    </location>
</feature>
<dbReference type="Proteomes" id="UP000070133">
    <property type="component" value="Unassembled WGS sequence"/>
</dbReference>
<reference evidence="2 3" key="1">
    <citation type="submission" date="2015-07" db="EMBL/GenBank/DDBJ databases">
        <title>Comparative genomics of the Sigatoka disease complex on banana suggests a link between parallel evolutionary changes in Pseudocercospora fijiensis and Pseudocercospora eumusae and increased virulence on the banana host.</title>
        <authorList>
            <person name="Chang T.-C."/>
            <person name="Salvucci A."/>
            <person name="Crous P.W."/>
            <person name="Stergiopoulos I."/>
        </authorList>
    </citation>
    <scope>NUCLEOTIDE SEQUENCE [LARGE SCALE GENOMIC DNA]</scope>
    <source>
        <strain evidence="2 3">CBS 114824</strain>
    </source>
</reference>
<proteinExistence type="predicted"/>
<protein>
    <submittedName>
        <fullName evidence="2">Uncharacterized protein</fullName>
    </submittedName>
</protein>
<dbReference type="EMBL" id="LFZN01000154">
    <property type="protein sequence ID" value="KXS97060.1"/>
    <property type="molecule type" value="Genomic_DNA"/>
</dbReference>
<feature type="region of interest" description="Disordered" evidence="1">
    <location>
        <begin position="81"/>
        <end position="122"/>
    </location>
</feature>
<dbReference type="OrthoDB" id="10459972at2759"/>
<organism evidence="2 3">
    <name type="scientific">Pseudocercospora eumusae</name>
    <dbReference type="NCBI Taxonomy" id="321146"/>
    <lineage>
        <taxon>Eukaryota</taxon>
        <taxon>Fungi</taxon>
        <taxon>Dikarya</taxon>
        <taxon>Ascomycota</taxon>
        <taxon>Pezizomycotina</taxon>
        <taxon>Dothideomycetes</taxon>
        <taxon>Dothideomycetidae</taxon>
        <taxon>Mycosphaerellales</taxon>
        <taxon>Mycosphaerellaceae</taxon>
        <taxon>Pseudocercospora</taxon>
    </lineage>
</organism>
<evidence type="ECO:0000313" key="2">
    <source>
        <dbReference type="EMBL" id="KXS97060.1"/>
    </source>
</evidence>
<gene>
    <name evidence="2" type="ORF">AC578_10808</name>
</gene>
<feature type="compositionally biased region" description="Basic residues" evidence="1">
    <location>
        <begin position="281"/>
        <end position="293"/>
    </location>
</feature>
<evidence type="ECO:0000313" key="3">
    <source>
        <dbReference type="Proteomes" id="UP000070133"/>
    </source>
</evidence>
<feature type="compositionally biased region" description="Basic residues" evidence="1">
    <location>
        <begin position="100"/>
        <end position="111"/>
    </location>
</feature>
<keyword evidence="3" id="KW-1185">Reference proteome</keyword>
<feature type="region of interest" description="Disordered" evidence="1">
    <location>
        <begin position="139"/>
        <end position="182"/>
    </location>
</feature>
<dbReference type="AlphaFoldDB" id="A0A139H3K5"/>
<feature type="compositionally biased region" description="Basic and acidic residues" evidence="1">
    <location>
        <begin position="233"/>
        <end position="244"/>
    </location>
</feature>
<sequence>MGQSYPQYAAQKLLTQRAVERTPRRSHSTERWLREKAEQEKREHDRRVKVWTRVGEKASISSLTTAQDYFEPRPNGAFIPDWAESTFDEGPISPPIRNFPRSRSRNRRNHPSRSSTQSSGAALRVGIAQQEYDDYDLFNGNGLPRTRDRPPTLFFSDVHNPRAEPHPRPSSRSTTGFWPSPVLSGDGSVPTWLTNGRTSHISPYLILPPPMSSPSSTGFRPSPAPSEFGAPLRRFDHGRTRYDSPDLLARADSTRGSSRGSGRSAAQTTRLAWEKPESISRHRKRYPQRQSKP</sequence>